<gene>
    <name evidence="1" type="ORF">AMTR_s00030p00165030</name>
</gene>
<dbReference type="Proteomes" id="UP000017836">
    <property type="component" value="Unassembled WGS sequence"/>
</dbReference>
<reference evidence="2" key="1">
    <citation type="journal article" date="2013" name="Science">
        <title>The Amborella genome and the evolution of flowering plants.</title>
        <authorList>
            <consortium name="Amborella Genome Project"/>
        </authorList>
    </citation>
    <scope>NUCLEOTIDE SEQUENCE [LARGE SCALE GENOMIC DNA]</scope>
</reference>
<dbReference type="GO" id="GO:0016567">
    <property type="term" value="P:protein ubiquitination"/>
    <property type="evidence" value="ECO:0007669"/>
    <property type="project" value="UniProtKB-UniPathway"/>
</dbReference>
<dbReference type="AlphaFoldDB" id="U5D6X0"/>
<organism evidence="1 2">
    <name type="scientific">Amborella trichopoda</name>
    <dbReference type="NCBI Taxonomy" id="13333"/>
    <lineage>
        <taxon>Eukaryota</taxon>
        <taxon>Viridiplantae</taxon>
        <taxon>Streptophyta</taxon>
        <taxon>Embryophyta</taxon>
        <taxon>Tracheophyta</taxon>
        <taxon>Spermatophyta</taxon>
        <taxon>Magnoliopsida</taxon>
        <taxon>Amborellales</taxon>
        <taxon>Amborellaceae</taxon>
        <taxon>Amborella</taxon>
    </lineage>
</organism>
<dbReference type="PANTHER" id="PTHR31060:SF30">
    <property type="entry name" value="OS07G0668800 PROTEIN"/>
    <property type="match status" value="1"/>
</dbReference>
<dbReference type="EMBL" id="KI392485">
    <property type="protein sequence ID" value="ERN16088.1"/>
    <property type="molecule type" value="Genomic_DNA"/>
</dbReference>
<dbReference type="PANTHER" id="PTHR31060">
    <property type="entry name" value="OSJNBA0011J08.25 PROTEIN-RELATED"/>
    <property type="match status" value="1"/>
</dbReference>
<evidence type="ECO:0008006" key="3">
    <source>
        <dbReference type="Google" id="ProtNLM"/>
    </source>
</evidence>
<dbReference type="UniPathway" id="UPA00143"/>
<dbReference type="eggNOG" id="ENOG502QSA0">
    <property type="taxonomic scope" value="Eukaryota"/>
</dbReference>
<dbReference type="HOGENOM" id="CLU_025834_2_0_1"/>
<evidence type="ECO:0000313" key="1">
    <source>
        <dbReference type="EMBL" id="ERN16088.1"/>
    </source>
</evidence>
<evidence type="ECO:0000313" key="2">
    <source>
        <dbReference type="Proteomes" id="UP000017836"/>
    </source>
</evidence>
<sequence>MLRLLYLPEESVTEAWHSVRSTLGILRAALCLGCTHIVNGCVEYLEAVPWEEAEEDEILEVIPSLGPRAEPVLARLQPVEPIVRNRVFLSALRLATSRNPCEPKSTAQEQLDYMLTDDDDLPLVKPDGQIKVEIQKCMDDLFVRFSDGLSSTLRKPEDSFEASEVQLLGDLADLVWACRVLPKLDMMKGFVHEWYTVSDEVLRLVGYERLASCAGVMKLKVIEVAARVLEAVAYGTVILPAPKRLRLVKTWLPFVRKTKPELDVEADGEKEGEKENQGVCKMDAELCQSIESAFVSLVLALPSGDQADILADWLKDDQVRFPDLSEAFEVWCYRSKKAKRRLSLGLSGSATGTALSH</sequence>
<accession>U5D6X0</accession>
<name>U5D6X0_AMBTC</name>
<proteinExistence type="predicted"/>
<dbReference type="InterPro" id="IPR038920">
    <property type="entry name" value="At3g05675-like"/>
</dbReference>
<dbReference type="STRING" id="13333.U5D6X0"/>
<keyword evidence="2" id="KW-1185">Reference proteome</keyword>
<dbReference type="OMA" id="EWLENQQ"/>
<dbReference type="Gramene" id="ERN16088">
    <property type="protein sequence ID" value="ERN16088"/>
    <property type="gene ID" value="AMTR_s00030p00165030"/>
</dbReference>
<protein>
    <recommendedName>
        <fullName evidence="3">BTB domain-containing protein</fullName>
    </recommendedName>
</protein>